<keyword evidence="2" id="KW-1185">Reference proteome</keyword>
<proteinExistence type="predicted"/>
<dbReference type="AlphaFoldDB" id="A0A5B8MJ01"/>
<sequence length="140" mass="15950">MSHGAPSLIKNGSPCIHMSWVVPEEKEAELDAFWKSHEAWMRKTHTIGCVFDDETKPRLLHYYIAKGKQMTDPMDPTKGTTGNVVYQMSETYVADEDIQRHMKVASEWEPFKSGTMAKYIQEYGNHTTLGTDKIFCGMAD</sequence>
<evidence type="ECO:0000313" key="2">
    <source>
        <dbReference type="Proteomes" id="UP000316726"/>
    </source>
</evidence>
<evidence type="ECO:0000313" key="1">
    <source>
        <dbReference type="EMBL" id="QDZ20486.1"/>
    </source>
</evidence>
<name>A0A5B8MJ01_9CHLO</name>
<gene>
    <name evidence="1" type="ORF">A3770_04p30040</name>
</gene>
<dbReference type="EMBL" id="CP031037">
    <property type="protein sequence ID" value="QDZ20486.1"/>
    <property type="molecule type" value="Genomic_DNA"/>
</dbReference>
<dbReference type="OrthoDB" id="10475109at2759"/>
<reference evidence="1 2" key="1">
    <citation type="submission" date="2018-07" db="EMBL/GenBank/DDBJ databases">
        <title>The complete nuclear genome of the prasinophyte Chloropicon primus (CCMP1205).</title>
        <authorList>
            <person name="Pombert J.-F."/>
            <person name="Otis C."/>
            <person name="Turmel M."/>
            <person name="Lemieux C."/>
        </authorList>
    </citation>
    <scope>NUCLEOTIDE SEQUENCE [LARGE SCALE GENOMIC DNA]</scope>
    <source>
        <strain evidence="1 2">CCMP1205</strain>
    </source>
</reference>
<dbReference type="Proteomes" id="UP000316726">
    <property type="component" value="Chromosome 4"/>
</dbReference>
<organism evidence="1 2">
    <name type="scientific">Chloropicon primus</name>
    <dbReference type="NCBI Taxonomy" id="1764295"/>
    <lineage>
        <taxon>Eukaryota</taxon>
        <taxon>Viridiplantae</taxon>
        <taxon>Chlorophyta</taxon>
        <taxon>Chloropicophyceae</taxon>
        <taxon>Chloropicales</taxon>
        <taxon>Chloropicaceae</taxon>
        <taxon>Chloropicon</taxon>
    </lineage>
</organism>
<accession>A0A5B8MJ01</accession>
<protein>
    <submittedName>
        <fullName evidence="1">Uncharacterized protein</fullName>
    </submittedName>
</protein>